<dbReference type="GO" id="GO:0016787">
    <property type="term" value="F:hydrolase activity"/>
    <property type="evidence" value="ECO:0007669"/>
    <property type="project" value="UniProtKB-KW"/>
</dbReference>
<dbReference type="InterPro" id="IPR011050">
    <property type="entry name" value="Pectin_lyase_fold/virulence"/>
</dbReference>
<dbReference type="InterPro" id="IPR051801">
    <property type="entry name" value="GH28_Enzymes"/>
</dbReference>
<accession>A0ABT6FGF5</accession>
<evidence type="ECO:0000256" key="1">
    <source>
        <dbReference type="SAM" id="SignalP"/>
    </source>
</evidence>
<keyword evidence="4" id="KW-1185">Reference proteome</keyword>
<dbReference type="Proteomes" id="UP001216907">
    <property type="component" value="Unassembled WGS sequence"/>
</dbReference>
<dbReference type="SUPFAM" id="SSF51126">
    <property type="entry name" value="Pectin lyase-like"/>
    <property type="match status" value="1"/>
</dbReference>
<feature type="chain" id="PRO_5047020153" evidence="1">
    <location>
        <begin position="23"/>
        <end position="466"/>
    </location>
</feature>
<comment type="caution">
    <text evidence="3">The sequence shown here is derived from an EMBL/GenBank/DDBJ whole genome shotgun (WGS) entry which is preliminary data.</text>
</comment>
<keyword evidence="3" id="KW-0378">Hydrolase</keyword>
<gene>
    <name evidence="3" type="ORF">PZE19_22975</name>
</gene>
<dbReference type="InterPro" id="IPR024535">
    <property type="entry name" value="RHGA/B-epi-like_pectate_lyase"/>
</dbReference>
<dbReference type="EMBL" id="JARRAG010000002">
    <property type="protein sequence ID" value="MDG3006645.1"/>
    <property type="molecule type" value="Genomic_DNA"/>
</dbReference>
<dbReference type="PANTHER" id="PTHR31339">
    <property type="entry name" value="PECTIN LYASE-RELATED"/>
    <property type="match status" value="1"/>
</dbReference>
<dbReference type="Pfam" id="PF12708">
    <property type="entry name" value="Pect-lyase_RHGA_epim"/>
    <property type="match status" value="1"/>
</dbReference>
<proteinExistence type="predicted"/>
<reference evidence="3 4" key="1">
    <citation type="submission" date="2023-03" db="EMBL/GenBank/DDBJ databases">
        <title>Paludisphaera mucosa sp. nov. a novel planctomycete from northern fen.</title>
        <authorList>
            <person name="Ivanova A."/>
        </authorList>
    </citation>
    <scope>NUCLEOTIDE SEQUENCE [LARGE SCALE GENOMIC DNA]</scope>
    <source>
        <strain evidence="3 4">Pla2</strain>
    </source>
</reference>
<protein>
    <submittedName>
        <fullName evidence="3">Glycosyl hydrolase family 28-related protein</fullName>
    </submittedName>
</protein>
<dbReference type="Gene3D" id="2.160.20.10">
    <property type="entry name" value="Single-stranded right-handed beta-helix, Pectin lyase-like"/>
    <property type="match status" value="1"/>
</dbReference>
<evidence type="ECO:0000313" key="4">
    <source>
        <dbReference type="Proteomes" id="UP001216907"/>
    </source>
</evidence>
<dbReference type="RefSeq" id="WP_277862939.1">
    <property type="nucleotide sequence ID" value="NZ_JARRAG010000002.1"/>
</dbReference>
<organism evidence="3 4">
    <name type="scientific">Paludisphaera mucosa</name>
    <dbReference type="NCBI Taxonomy" id="3030827"/>
    <lineage>
        <taxon>Bacteria</taxon>
        <taxon>Pseudomonadati</taxon>
        <taxon>Planctomycetota</taxon>
        <taxon>Planctomycetia</taxon>
        <taxon>Isosphaerales</taxon>
        <taxon>Isosphaeraceae</taxon>
        <taxon>Paludisphaera</taxon>
    </lineage>
</organism>
<feature type="domain" description="Rhamnogalacturonase A/B/Epimerase-like pectate lyase" evidence="2">
    <location>
        <begin position="31"/>
        <end position="254"/>
    </location>
</feature>
<dbReference type="InterPro" id="IPR012334">
    <property type="entry name" value="Pectin_lyas_fold"/>
</dbReference>
<dbReference type="InterPro" id="IPR006626">
    <property type="entry name" value="PbH1"/>
</dbReference>
<keyword evidence="1" id="KW-0732">Signal</keyword>
<name>A0ABT6FGF5_9BACT</name>
<feature type="signal peptide" evidence="1">
    <location>
        <begin position="1"/>
        <end position="22"/>
    </location>
</feature>
<evidence type="ECO:0000259" key="2">
    <source>
        <dbReference type="Pfam" id="PF12708"/>
    </source>
</evidence>
<dbReference type="PANTHER" id="PTHR31339:SF9">
    <property type="entry name" value="PLASMIN AND FIBRONECTIN-BINDING PROTEIN A"/>
    <property type="match status" value="1"/>
</dbReference>
<sequence>MIPRCSCFLSAAIVLIAVSAQAALGGPGVYDVRDHGAKGDGATTDTAAINRAVAACADAGGGQVRFPPGRYLSGTVRLRSKVALHLEAGAVLVGTTDLTAYEGFRPPEGTFEATLPPAWHRAIVLGVDVEDVAIEGAGTIDGAKVHDPNGEERMRGPHAILFGHSNRITIRDVTIRDAANYGVMIEECSQVDVKGVTITGGWDGVHFRGWEGKPCRDVSIVDCRFSTGDDAIAGRYWENTLITGCVLNSSCNGIRLIGPARGLIVHDCLFYGPGKHPHRTSGRTNMLSAVNLQPGAWDPTRGRLEDVLISDATMRNVQAPVHLSLRKGNTCGDVTIERLSATGVYGAAISAESWADEPIGRLVLRDVSVEFAGGGTAEQAGRPVKSAAIEARPLRSWGIYAHRVGEVVLDGVRLRLAAPDARPPIRCENVGRLVVHDLRHDPRAGGGEPIVLDEVKEVVNAPAGPR</sequence>
<evidence type="ECO:0000313" key="3">
    <source>
        <dbReference type="EMBL" id="MDG3006645.1"/>
    </source>
</evidence>
<dbReference type="SMART" id="SM00710">
    <property type="entry name" value="PbH1"/>
    <property type="match status" value="7"/>
</dbReference>